<dbReference type="EMBL" id="JBAMIC010000008">
    <property type="protein sequence ID" value="KAK7104233.1"/>
    <property type="molecule type" value="Genomic_DNA"/>
</dbReference>
<accession>A0AAN9BFK1</accession>
<dbReference type="SUPFAM" id="SSF117281">
    <property type="entry name" value="Kelch motif"/>
    <property type="match status" value="1"/>
</dbReference>
<comment type="caution">
    <text evidence="4">The sequence shown here is derived from an EMBL/GenBank/DDBJ whole genome shotgun (WGS) entry which is preliminary data.</text>
</comment>
<dbReference type="PANTHER" id="PTHR24412:SF463">
    <property type="entry name" value="KELCH-LIKE PROTEIN 40A"/>
    <property type="match status" value="1"/>
</dbReference>
<dbReference type="InterPro" id="IPR015915">
    <property type="entry name" value="Kelch-typ_b-propeller"/>
</dbReference>
<name>A0AAN9BFK1_9CAEN</name>
<dbReference type="InterPro" id="IPR006652">
    <property type="entry name" value="Kelch_1"/>
</dbReference>
<dbReference type="FunFam" id="1.25.40.420:FF:000001">
    <property type="entry name" value="Kelch-like family member 12"/>
    <property type="match status" value="1"/>
</dbReference>
<dbReference type="PIRSF" id="PIRSF037037">
    <property type="entry name" value="Kelch-like_protein_gigaxonin"/>
    <property type="match status" value="1"/>
</dbReference>
<evidence type="ECO:0000313" key="5">
    <source>
        <dbReference type="Proteomes" id="UP001374579"/>
    </source>
</evidence>
<dbReference type="SMART" id="SM00225">
    <property type="entry name" value="BTB"/>
    <property type="match status" value="1"/>
</dbReference>
<evidence type="ECO:0000259" key="3">
    <source>
        <dbReference type="PROSITE" id="PS50097"/>
    </source>
</evidence>
<dbReference type="AlphaFoldDB" id="A0AAN9BFK1"/>
<dbReference type="Gene3D" id="3.30.710.10">
    <property type="entry name" value="Potassium Channel Kv1.1, Chain A"/>
    <property type="match status" value="1"/>
</dbReference>
<protein>
    <recommendedName>
        <fullName evidence="3">BTB domain-containing protein</fullName>
    </recommendedName>
</protein>
<dbReference type="InterPro" id="IPR011333">
    <property type="entry name" value="SKP1/BTB/POZ_sf"/>
</dbReference>
<evidence type="ECO:0000256" key="1">
    <source>
        <dbReference type="ARBA" id="ARBA00022441"/>
    </source>
</evidence>
<dbReference type="SUPFAM" id="SSF54695">
    <property type="entry name" value="POZ domain"/>
    <property type="match status" value="1"/>
</dbReference>
<sequence length="620" mass="70731">MERMPYEYKDHHMVLLEELKAMLDDRLLIDVYICVESVEIPCHRNVLSAASPYFRAMFTSDMSESKQLKVKLHEIDAAAVSALVDFAYTGKVEVTRSNAQSLLATASLLEMLPIQRACAKFMEMQLDINNCIGIHHFANAHSLQELAHKAREFIEKNFTQVSQTEEFLHLSFMQLADLVASDELNVEKEEVVWEAVMTWVSHNLEDRTPQIGKLLSRIRLPLLPPKFVQESIAPHLIIQRSQTCQEILSDMRDFERNPQSYTGDYDFSFSLRTGMIKPEHCILLLGGLTQSRSSINCYNPLTRETFQMAMFPDCEGRSGYYCVEDPGVVVAEDVHIYAGGGNYIYHESYGDAVSDEDSFDDFDEEESVRRDFFYYDNDHNRWVPKSPMLFPKSNFTLTHIDGKIFSFGGLTMNQHPTEICECYDIEKNQWMYVGMMPMNVVDLSSVSFGGQAYLLGGRSGVTPHNTVIKYDPRSAQWTTLASMHTPRFNFGCCVVDDEIIVAGGQVYTHTSRTIHRESLRTVEIYTIATNQWRAGASLPASMFNVGLMQINGAIYACGMVEHQRTPFKINRHNVVFKLDIVLNEWHKIEGDLCEVRSYAPVAAKLHTRKLSQVFRPEVDT</sequence>
<proteinExistence type="predicted"/>
<dbReference type="Proteomes" id="UP001374579">
    <property type="component" value="Unassembled WGS sequence"/>
</dbReference>
<organism evidence="4 5">
    <name type="scientific">Littorina saxatilis</name>
    <dbReference type="NCBI Taxonomy" id="31220"/>
    <lineage>
        <taxon>Eukaryota</taxon>
        <taxon>Metazoa</taxon>
        <taxon>Spiralia</taxon>
        <taxon>Lophotrochozoa</taxon>
        <taxon>Mollusca</taxon>
        <taxon>Gastropoda</taxon>
        <taxon>Caenogastropoda</taxon>
        <taxon>Littorinimorpha</taxon>
        <taxon>Littorinoidea</taxon>
        <taxon>Littorinidae</taxon>
        <taxon>Littorina</taxon>
    </lineage>
</organism>
<keyword evidence="1" id="KW-0880">Kelch repeat</keyword>
<dbReference type="Pfam" id="PF01344">
    <property type="entry name" value="Kelch_1"/>
    <property type="match status" value="3"/>
</dbReference>
<dbReference type="Pfam" id="PF07707">
    <property type="entry name" value="BACK"/>
    <property type="match status" value="1"/>
</dbReference>
<keyword evidence="2" id="KW-0677">Repeat</keyword>
<dbReference type="Pfam" id="PF00651">
    <property type="entry name" value="BTB"/>
    <property type="match status" value="1"/>
</dbReference>
<dbReference type="PROSITE" id="PS50097">
    <property type="entry name" value="BTB"/>
    <property type="match status" value="1"/>
</dbReference>
<dbReference type="SMART" id="SM00875">
    <property type="entry name" value="BACK"/>
    <property type="match status" value="1"/>
</dbReference>
<evidence type="ECO:0000256" key="2">
    <source>
        <dbReference type="ARBA" id="ARBA00022737"/>
    </source>
</evidence>
<dbReference type="Gene3D" id="1.25.40.420">
    <property type="match status" value="1"/>
</dbReference>
<gene>
    <name evidence="4" type="ORF">V1264_018987</name>
</gene>
<dbReference type="InterPro" id="IPR011705">
    <property type="entry name" value="BACK"/>
</dbReference>
<dbReference type="SMART" id="SM00612">
    <property type="entry name" value="Kelch"/>
    <property type="match status" value="4"/>
</dbReference>
<reference evidence="4 5" key="1">
    <citation type="submission" date="2024-02" db="EMBL/GenBank/DDBJ databases">
        <title>Chromosome-scale genome assembly of the rough periwinkle Littorina saxatilis.</title>
        <authorList>
            <person name="De Jode A."/>
            <person name="Faria R."/>
            <person name="Formenti G."/>
            <person name="Sims Y."/>
            <person name="Smith T.P."/>
            <person name="Tracey A."/>
            <person name="Wood J.M.D."/>
            <person name="Zagrodzka Z.B."/>
            <person name="Johannesson K."/>
            <person name="Butlin R.K."/>
            <person name="Leder E.H."/>
        </authorList>
    </citation>
    <scope>NUCLEOTIDE SEQUENCE [LARGE SCALE GENOMIC DNA]</scope>
    <source>
        <strain evidence="4">Snail1</strain>
        <tissue evidence="4">Muscle</tissue>
    </source>
</reference>
<dbReference type="InterPro" id="IPR000210">
    <property type="entry name" value="BTB/POZ_dom"/>
</dbReference>
<dbReference type="PANTHER" id="PTHR24412">
    <property type="entry name" value="KELCH PROTEIN"/>
    <property type="match status" value="1"/>
</dbReference>
<keyword evidence="5" id="KW-1185">Reference proteome</keyword>
<feature type="domain" description="BTB" evidence="3">
    <location>
        <begin position="29"/>
        <end position="96"/>
    </location>
</feature>
<dbReference type="Gene3D" id="2.120.10.80">
    <property type="entry name" value="Kelch-type beta propeller"/>
    <property type="match status" value="1"/>
</dbReference>
<evidence type="ECO:0000313" key="4">
    <source>
        <dbReference type="EMBL" id="KAK7104233.1"/>
    </source>
</evidence>
<dbReference type="InterPro" id="IPR017096">
    <property type="entry name" value="BTB-kelch_protein"/>
</dbReference>